<evidence type="ECO:0000313" key="5">
    <source>
        <dbReference type="EMBL" id="OTF80011.1"/>
    </source>
</evidence>
<gene>
    <name evidence="5" type="ORF">BLA29_011679</name>
</gene>
<dbReference type="Pfam" id="PF13832">
    <property type="entry name" value="zf-HC5HC2H_2"/>
    <property type="match status" value="1"/>
</dbReference>
<sequence>MVCALYTQGVTFVDPEKLRGPNLSQIQFNNWGSKICMLCQDENFAQTGVCIRCDAGFCKTTFHVTCAQSQGLLTELRHMDTEELLDPFIAYCRLHSDRQMAKKKRRNYLTLLARHRFLSKQQQQQQKNFNSSIIRIEDTITNHRTLNKLLIQKEKFRKNFQSIGNSNNGKH</sequence>
<organism evidence="5 6">
    <name type="scientific">Euroglyphus maynei</name>
    <name type="common">Mayne's house dust mite</name>
    <dbReference type="NCBI Taxonomy" id="6958"/>
    <lineage>
        <taxon>Eukaryota</taxon>
        <taxon>Metazoa</taxon>
        <taxon>Ecdysozoa</taxon>
        <taxon>Arthropoda</taxon>
        <taxon>Chelicerata</taxon>
        <taxon>Arachnida</taxon>
        <taxon>Acari</taxon>
        <taxon>Acariformes</taxon>
        <taxon>Sarcoptiformes</taxon>
        <taxon>Astigmata</taxon>
        <taxon>Psoroptidia</taxon>
        <taxon>Analgoidea</taxon>
        <taxon>Pyroglyphidae</taxon>
        <taxon>Pyroglyphinae</taxon>
        <taxon>Euroglyphus</taxon>
    </lineage>
</organism>
<dbReference type="EMBL" id="MUJZ01020339">
    <property type="protein sequence ID" value="OTF80011.1"/>
    <property type="molecule type" value="Genomic_DNA"/>
</dbReference>
<evidence type="ECO:0000259" key="4">
    <source>
        <dbReference type="PROSITE" id="PS51805"/>
    </source>
</evidence>
<evidence type="ECO:0000256" key="2">
    <source>
        <dbReference type="ARBA" id="ARBA00022771"/>
    </source>
</evidence>
<dbReference type="Gene3D" id="3.30.40.10">
    <property type="entry name" value="Zinc/RING finger domain, C3HC4 (zinc finger)"/>
    <property type="match status" value="1"/>
</dbReference>
<dbReference type="SMART" id="SM00249">
    <property type="entry name" value="PHD"/>
    <property type="match status" value="1"/>
</dbReference>
<dbReference type="InterPro" id="IPR001965">
    <property type="entry name" value="Znf_PHD"/>
</dbReference>
<keyword evidence="1" id="KW-0479">Metal-binding</keyword>
<reference evidence="5 6" key="1">
    <citation type="submission" date="2017-03" db="EMBL/GenBank/DDBJ databases">
        <title>Genome Survey of Euroglyphus maynei.</title>
        <authorList>
            <person name="Arlian L.G."/>
            <person name="Morgan M.S."/>
            <person name="Rider S.D."/>
        </authorList>
    </citation>
    <scope>NUCLEOTIDE SEQUENCE [LARGE SCALE GENOMIC DNA]</scope>
    <source>
        <strain evidence="5">Arlian Lab</strain>
        <tissue evidence="5">Whole body</tissue>
    </source>
</reference>
<dbReference type="InterPro" id="IPR013083">
    <property type="entry name" value="Znf_RING/FYVE/PHD"/>
</dbReference>
<feature type="domain" description="PHD-type" evidence="4">
    <location>
        <begin position="1"/>
        <end position="96"/>
    </location>
</feature>
<dbReference type="Proteomes" id="UP000194236">
    <property type="component" value="Unassembled WGS sequence"/>
</dbReference>
<dbReference type="AlphaFoldDB" id="A0A1Y3BGF4"/>
<proteinExistence type="predicted"/>
<evidence type="ECO:0000256" key="3">
    <source>
        <dbReference type="ARBA" id="ARBA00022833"/>
    </source>
</evidence>
<dbReference type="InterPro" id="IPR050701">
    <property type="entry name" value="Histone_Mod_Regulator"/>
</dbReference>
<dbReference type="PROSITE" id="PS51805">
    <property type="entry name" value="EPHD"/>
    <property type="match status" value="1"/>
</dbReference>
<name>A0A1Y3BGF4_EURMA</name>
<dbReference type="InterPro" id="IPR034732">
    <property type="entry name" value="EPHD"/>
</dbReference>
<keyword evidence="3" id="KW-0862">Zinc</keyword>
<keyword evidence="2" id="KW-0863">Zinc-finger</keyword>
<evidence type="ECO:0000256" key="1">
    <source>
        <dbReference type="ARBA" id="ARBA00022723"/>
    </source>
</evidence>
<dbReference type="GO" id="GO:0006357">
    <property type="term" value="P:regulation of transcription by RNA polymerase II"/>
    <property type="evidence" value="ECO:0007669"/>
    <property type="project" value="TreeGrafter"/>
</dbReference>
<dbReference type="PANTHER" id="PTHR13793:SF150">
    <property type="entry name" value="PHD FINGER PROTEIN 14"/>
    <property type="match status" value="1"/>
</dbReference>
<protein>
    <submittedName>
        <fullName evidence="5">PHD finger protein</fullName>
    </submittedName>
</protein>
<dbReference type="GO" id="GO:0008270">
    <property type="term" value="F:zinc ion binding"/>
    <property type="evidence" value="ECO:0007669"/>
    <property type="project" value="UniProtKB-KW"/>
</dbReference>
<accession>A0A1Y3BGF4</accession>
<evidence type="ECO:0000313" key="6">
    <source>
        <dbReference type="Proteomes" id="UP000194236"/>
    </source>
</evidence>
<dbReference type="OrthoDB" id="336088at2759"/>
<comment type="caution">
    <text evidence="5">The sequence shown here is derived from an EMBL/GenBank/DDBJ whole genome shotgun (WGS) entry which is preliminary data.</text>
</comment>
<dbReference type="PANTHER" id="PTHR13793">
    <property type="entry name" value="PHD FINGER PROTEINS"/>
    <property type="match status" value="1"/>
</dbReference>
<keyword evidence="6" id="KW-1185">Reference proteome</keyword>